<feature type="transmembrane region" description="Helical" evidence="1">
    <location>
        <begin position="7"/>
        <end position="26"/>
    </location>
</feature>
<feature type="transmembrane region" description="Helical" evidence="1">
    <location>
        <begin position="61"/>
        <end position="89"/>
    </location>
</feature>
<evidence type="ECO:0000313" key="3">
    <source>
        <dbReference type="Proteomes" id="UP000244911"/>
    </source>
</evidence>
<reference evidence="2 3" key="1">
    <citation type="submission" date="2018-03" db="EMBL/GenBank/DDBJ databases">
        <authorList>
            <person name="Keele B.F."/>
        </authorList>
    </citation>
    <scope>NUCLEOTIDE SEQUENCE [LARGE SCALE GENOMIC DNA]</scope>
    <source>
        <strain evidence="2 3">CECT 8811</strain>
    </source>
</reference>
<keyword evidence="1" id="KW-0472">Membrane</keyword>
<evidence type="ECO:0000256" key="1">
    <source>
        <dbReference type="SAM" id="Phobius"/>
    </source>
</evidence>
<dbReference type="EMBL" id="OMOI01000001">
    <property type="protein sequence ID" value="SPF75425.1"/>
    <property type="molecule type" value="Genomic_DNA"/>
</dbReference>
<gene>
    <name evidence="2" type="ORF">ALP8811_00412</name>
</gene>
<accession>A0A2R8AHC0</accession>
<dbReference type="AlphaFoldDB" id="A0A2R8AHC0"/>
<evidence type="ECO:0000313" key="2">
    <source>
        <dbReference type="EMBL" id="SPF75425.1"/>
    </source>
</evidence>
<feature type="transmembrane region" description="Helical" evidence="1">
    <location>
        <begin position="144"/>
        <end position="164"/>
    </location>
</feature>
<keyword evidence="1" id="KW-0812">Transmembrane</keyword>
<dbReference type="RefSeq" id="WP_108855528.1">
    <property type="nucleotide sequence ID" value="NZ_OMOI01000001.1"/>
</dbReference>
<organism evidence="2 3">
    <name type="scientific">Aliiroseovarius pelagivivens</name>
    <dbReference type="NCBI Taxonomy" id="1639690"/>
    <lineage>
        <taxon>Bacteria</taxon>
        <taxon>Pseudomonadati</taxon>
        <taxon>Pseudomonadota</taxon>
        <taxon>Alphaproteobacteria</taxon>
        <taxon>Rhodobacterales</taxon>
        <taxon>Paracoccaceae</taxon>
        <taxon>Aliiroseovarius</taxon>
    </lineage>
</organism>
<proteinExistence type="predicted"/>
<sequence length="179" mass="19993">MTDRVTLLRWAFWGLLIVTSAGLLFVKLLPLDLNAGRFPGPDLFMAIVMAWMLRRPDYVPILLVAILIFLTDLLHHDIPAIGALMAVIGLEVLRRREAGLREQPFMIEWGVVTAVLLAMLLAERILLMVFFVEQIPFGRALLQFISTIAVYPAVVFVSVFVLGVEKLQPGDDPVRSQAA</sequence>
<dbReference type="Proteomes" id="UP000244911">
    <property type="component" value="Unassembled WGS sequence"/>
</dbReference>
<dbReference type="OrthoDB" id="7629477at2"/>
<name>A0A2R8AHC0_9RHOB</name>
<keyword evidence="3" id="KW-1185">Reference proteome</keyword>
<evidence type="ECO:0008006" key="4">
    <source>
        <dbReference type="Google" id="ProtNLM"/>
    </source>
</evidence>
<feature type="transmembrane region" description="Helical" evidence="1">
    <location>
        <begin position="109"/>
        <end position="132"/>
    </location>
</feature>
<protein>
    <recommendedName>
        <fullName evidence="4">Rod shape-determining protein MreD</fullName>
    </recommendedName>
</protein>
<keyword evidence="1" id="KW-1133">Transmembrane helix</keyword>